<comment type="caution">
    <text evidence="4">The sequence shown here is derived from an EMBL/GenBank/DDBJ whole genome shotgun (WGS) entry which is preliminary data.</text>
</comment>
<protein>
    <submittedName>
        <fullName evidence="4">ATPase</fullName>
    </submittedName>
</protein>
<evidence type="ECO:0000256" key="1">
    <source>
        <dbReference type="ARBA" id="ARBA00008231"/>
    </source>
</evidence>
<proteinExistence type="inferred from homology"/>
<dbReference type="AlphaFoldDB" id="A0A2G4YTS4"/>
<dbReference type="OrthoDB" id="9797825at2"/>
<evidence type="ECO:0000256" key="2">
    <source>
        <dbReference type="ARBA" id="ARBA00022946"/>
    </source>
</evidence>
<evidence type="ECO:0000256" key="3">
    <source>
        <dbReference type="ARBA" id="ARBA00023186"/>
    </source>
</evidence>
<accession>A0A2G4YTS4</accession>
<evidence type="ECO:0000313" key="5">
    <source>
        <dbReference type="Proteomes" id="UP000229730"/>
    </source>
</evidence>
<dbReference type="Pfam" id="PF07542">
    <property type="entry name" value="ATP12"/>
    <property type="match status" value="1"/>
</dbReference>
<dbReference type="PANTHER" id="PTHR21013">
    <property type="entry name" value="ATP SYNTHASE MITOCHONDRIAL F1 COMPLEX ASSEMBLY FACTOR 2/ATP12 PROTEIN, MITOCHONDRIAL PRECURSOR"/>
    <property type="match status" value="1"/>
</dbReference>
<organism evidence="4 5">
    <name type="scientific">Paremcibacter congregatus</name>
    <dbReference type="NCBI Taxonomy" id="2043170"/>
    <lineage>
        <taxon>Bacteria</taxon>
        <taxon>Pseudomonadati</taxon>
        <taxon>Pseudomonadota</taxon>
        <taxon>Alphaproteobacteria</taxon>
        <taxon>Emcibacterales</taxon>
        <taxon>Emcibacteraceae</taxon>
        <taxon>Paremcibacter</taxon>
    </lineage>
</organism>
<dbReference type="PANTHER" id="PTHR21013:SF10">
    <property type="entry name" value="ATP SYNTHASE MITOCHONDRIAL F1 COMPLEX ASSEMBLY FACTOR 2"/>
    <property type="match status" value="1"/>
</dbReference>
<reference evidence="4 5" key="1">
    <citation type="submission" date="2017-10" db="EMBL/GenBank/DDBJ databases">
        <title>Frigbacter circumglobatus gen. nov. sp. nov., isolated from sediment cultured in situ.</title>
        <authorList>
            <person name="Zhao Z."/>
        </authorList>
    </citation>
    <scope>NUCLEOTIDE SEQUENCE [LARGE SCALE GENOMIC DNA]</scope>
    <source>
        <strain evidence="4 5">ZYL</strain>
    </source>
</reference>
<dbReference type="GO" id="GO:0043461">
    <property type="term" value="P:proton-transporting ATP synthase complex assembly"/>
    <property type="evidence" value="ECO:0007669"/>
    <property type="project" value="InterPro"/>
</dbReference>
<dbReference type="Gene3D" id="3.30.2180.10">
    <property type="entry name" value="ATP12-like"/>
    <property type="match status" value="1"/>
</dbReference>
<dbReference type="InParanoid" id="A0A2G4YTS4"/>
<dbReference type="InterPro" id="IPR042272">
    <property type="entry name" value="ATP12_ATP_synth-F1-assembly_N"/>
</dbReference>
<dbReference type="InterPro" id="IPR011419">
    <property type="entry name" value="ATP12_ATP_synth-F1-assembly"/>
</dbReference>
<dbReference type="Proteomes" id="UP000229730">
    <property type="component" value="Unassembled WGS sequence"/>
</dbReference>
<keyword evidence="2" id="KW-0809">Transit peptide</keyword>
<dbReference type="InterPro" id="IPR023335">
    <property type="entry name" value="ATP12_ortho_dom_sf"/>
</dbReference>
<keyword evidence="5" id="KW-1185">Reference proteome</keyword>
<dbReference type="RefSeq" id="WP_099471234.1">
    <property type="nucleotide sequence ID" value="NZ_CP041025.1"/>
</dbReference>
<dbReference type="EMBL" id="PDEM01000009">
    <property type="protein sequence ID" value="PHZ85650.1"/>
    <property type="molecule type" value="Genomic_DNA"/>
</dbReference>
<sequence length="232" mass="26157">MKRFFKQATVEEDGSGYVVKLDGRSVKTPEKRQNICPNRAIAEAICAEWNAQGDEIKPASMLITKMQNTAIDRVGARRADLEDELVKYAGTDLLCYRADYPADLVVRQETLWQPLLDWVLQSHDIALKSTTGIIHVAQDDSEMDKFRDHITGLDDFTLMAFYNITTLCGSVSIGLNVLGNNLTAEEAWAAAELDENYQIDQWGLDDEAKTRQDNMKSELNAAIRFLELLHQT</sequence>
<evidence type="ECO:0000313" key="4">
    <source>
        <dbReference type="EMBL" id="PHZ85650.1"/>
    </source>
</evidence>
<gene>
    <name evidence="4" type="ORF">CRD36_02890</name>
</gene>
<comment type="similarity">
    <text evidence="1">Belongs to the ATP12 family.</text>
</comment>
<dbReference type="SUPFAM" id="SSF160909">
    <property type="entry name" value="ATP12-like"/>
    <property type="match status" value="1"/>
</dbReference>
<dbReference type="Gene3D" id="1.10.3580.10">
    <property type="entry name" value="ATP12 ATPase"/>
    <property type="match status" value="1"/>
</dbReference>
<name>A0A2G4YTS4_9PROT</name>
<keyword evidence="3" id="KW-0143">Chaperone</keyword>